<keyword evidence="1" id="KW-1133">Transmembrane helix</keyword>
<dbReference type="RefSeq" id="WP_276510281.1">
    <property type="nucleotide sequence ID" value="NZ_JABDTL010000002.1"/>
</dbReference>
<sequence>MAGWGTLFWHIGVFLFITLLVYLVCLQFIRLEDKRTQRFGPRR</sequence>
<feature type="transmembrane region" description="Helical" evidence="1">
    <location>
        <begin position="6"/>
        <end position="29"/>
    </location>
</feature>
<dbReference type="AlphaFoldDB" id="A0A841H4G9"/>
<gene>
    <name evidence="2" type="ORF">HNQ61_004623</name>
</gene>
<evidence type="ECO:0000313" key="2">
    <source>
        <dbReference type="EMBL" id="MBB6072957.1"/>
    </source>
</evidence>
<keyword evidence="1" id="KW-0812">Transmembrane</keyword>
<keyword evidence="1" id="KW-0472">Membrane</keyword>
<reference evidence="2 3" key="1">
    <citation type="submission" date="2020-08" db="EMBL/GenBank/DDBJ databases">
        <title>Genomic Encyclopedia of Type Strains, Phase IV (KMG-IV): sequencing the most valuable type-strain genomes for metagenomic binning, comparative biology and taxonomic classification.</title>
        <authorList>
            <person name="Goeker M."/>
        </authorList>
    </citation>
    <scope>NUCLEOTIDE SEQUENCE [LARGE SCALE GENOMIC DNA]</scope>
    <source>
        <strain evidence="2 3">DSM 29007</strain>
    </source>
</reference>
<comment type="caution">
    <text evidence="2">The sequence shown here is derived from an EMBL/GenBank/DDBJ whole genome shotgun (WGS) entry which is preliminary data.</text>
</comment>
<accession>A0A841H4G9</accession>
<protein>
    <submittedName>
        <fullName evidence="2">Uncharacterized protein</fullName>
    </submittedName>
</protein>
<evidence type="ECO:0000256" key="1">
    <source>
        <dbReference type="SAM" id="Phobius"/>
    </source>
</evidence>
<evidence type="ECO:0000313" key="3">
    <source>
        <dbReference type="Proteomes" id="UP000582837"/>
    </source>
</evidence>
<dbReference type="Proteomes" id="UP000582837">
    <property type="component" value="Unassembled WGS sequence"/>
</dbReference>
<dbReference type="EMBL" id="JACHIA010000019">
    <property type="protein sequence ID" value="MBB6072957.1"/>
    <property type="molecule type" value="Genomic_DNA"/>
</dbReference>
<organism evidence="2 3">
    <name type="scientific">Longimicrobium terrae</name>
    <dbReference type="NCBI Taxonomy" id="1639882"/>
    <lineage>
        <taxon>Bacteria</taxon>
        <taxon>Pseudomonadati</taxon>
        <taxon>Gemmatimonadota</taxon>
        <taxon>Longimicrobiia</taxon>
        <taxon>Longimicrobiales</taxon>
        <taxon>Longimicrobiaceae</taxon>
        <taxon>Longimicrobium</taxon>
    </lineage>
</organism>
<name>A0A841H4G9_9BACT</name>
<keyword evidence="3" id="KW-1185">Reference proteome</keyword>
<proteinExistence type="predicted"/>